<feature type="compositionally biased region" description="Polar residues" evidence="3">
    <location>
        <begin position="143"/>
        <end position="153"/>
    </location>
</feature>
<dbReference type="InterPro" id="IPR000157">
    <property type="entry name" value="TIR_dom"/>
</dbReference>
<dbReference type="GO" id="GO:0007165">
    <property type="term" value="P:signal transduction"/>
    <property type="evidence" value="ECO:0007669"/>
    <property type="project" value="InterPro"/>
</dbReference>
<evidence type="ECO:0000259" key="4">
    <source>
        <dbReference type="PROSITE" id="PS50104"/>
    </source>
</evidence>
<evidence type="ECO:0000256" key="2">
    <source>
        <dbReference type="ARBA" id="ARBA00023027"/>
    </source>
</evidence>
<organism evidence="7 8">
    <name type="scientific">Arabidopsis thaliana</name>
    <name type="common">Mouse-ear cress</name>
    <dbReference type="NCBI Taxonomy" id="3702"/>
    <lineage>
        <taxon>Eukaryota</taxon>
        <taxon>Viridiplantae</taxon>
        <taxon>Streptophyta</taxon>
        <taxon>Embryophyta</taxon>
        <taxon>Tracheophyta</taxon>
        <taxon>Spermatophyta</taxon>
        <taxon>Magnoliopsida</taxon>
        <taxon>eudicotyledons</taxon>
        <taxon>Gunneridae</taxon>
        <taxon>Pentapetalae</taxon>
        <taxon>rosids</taxon>
        <taxon>malvids</taxon>
        <taxon>Brassicales</taxon>
        <taxon>Brassicaceae</taxon>
        <taxon>Camelineae</taxon>
        <taxon>Arabidopsis</taxon>
    </lineage>
</organism>
<dbReference type="HOGENOM" id="CLU_034592_0_0_1"/>
<reference evidence="8" key="2">
    <citation type="journal article" date="2017" name="Plant J.">
        <title>Araport11: a complete reannotation of the Arabidopsis thaliana reference genome.</title>
        <authorList>
            <person name="Cheng C.Y."/>
            <person name="Krishnakumar V."/>
            <person name="Chan A.P."/>
            <person name="Thibaud-Nissen F."/>
            <person name="Schobel S."/>
            <person name="Town C.D."/>
        </authorList>
    </citation>
    <scope>GENOME REANNOTATION</scope>
    <source>
        <strain evidence="8">cv. Columbia</strain>
    </source>
</reference>
<dbReference type="InterPro" id="IPR008962">
    <property type="entry name" value="PapD-like_sf"/>
</dbReference>
<dbReference type="ProteomicsDB" id="210104"/>
<dbReference type="Gene3D" id="2.60.40.10">
    <property type="entry name" value="Immunoglobulins"/>
    <property type="match status" value="2"/>
</dbReference>
<protein>
    <submittedName>
        <fullName evidence="7">Vesicle-associated protein 1-4</fullName>
    </submittedName>
</protein>
<gene>
    <name evidence="6 7" type="ordered locus">At1g51270</name>
    <name evidence="7" type="ORF">F11M15.13</name>
    <name evidence="7" type="ORF">F11M15_13</name>
</gene>
<feature type="compositionally biased region" description="Polar residues" evidence="3">
    <location>
        <begin position="311"/>
        <end position="322"/>
    </location>
</feature>
<proteinExistence type="evidence at protein level"/>
<dbReference type="TAIR" id="AT1G51270"/>
<evidence type="ECO:0000313" key="8">
    <source>
        <dbReference type="Proteomes" id="UP000006548"/>
    </source>
</evidence>
<dbReference type="Proteomes" id="UP000006548">
    <property type="component" value="Chromosome 1"/>
</dbReference>
<dbReference type="InterPro" id="IPR035897">
    <property type="entry name" value="Toll_tir_struct_dom_sf"/>
</dbReference>
<dbReference type="FunFam" id="2.60.40.10:FF:000813">
    <property type="entry name" value="Vesicle-associated protein 1-1"/>
    <property type="match status" value="2"/>
</dbReference>
<feature type="domain" description="MSP" evidence="5">
    <location>
        <begin position="1"/>
        <end position="126"/>
    </location>
</feature>
<accession>F4I818</accession>
<evidence type="ECO:0000313" key="7">
    <source>
        <dbReference type="EMBL" id="AEE32645.1"/>
    </source>
</evidence>
<dbReference type="SUPFAM" id="SSF49354">
    <property type="entry name" value="PapD-like"/>
    <property type="match status" value="2"/>
</dbReference>
<dbReference type="PROSITE" id="PS50104">
    <property type="entry name" value="TIR"/>
    <property type="match status" value="1"/>
</dbReference>
<dbReference type="GO" id="GO:0005789">
    <property type="term" value="C:endoplasmic reticulum membrane"/>
    <property type="evidence" value="ECO:0007669"/>
    <property type="project" value="InterPro"/>
</dbReference>
<dbReference type="Pfam" id="PF00635">
    <property type="entry name" value="Motile_Sperm"/>
    <property type="match status" value="2"/>
</dbReference>
<dbReference type="PROSITE" id="PS50202">
    <property type="entry name" value="MSP"/>
    <property type="match status" value="2"/>
</dbReference>
<dbReference type="Gene3D" id="3.40.50.10140">
    <property type="entry name" value="Toll/interleukin-1 receptor homology (TIR) domain"/>
    <property type="match status" value="1"/>
</dbReference>
<evidence type="ECO:0000313" key="6">
    <source>
        <dbReference type="Araport" id="AT1G51270"/>
    </source>
</evidence>
<comment type="similarity">
    <text evidence="1">Belongs to the VAMP-associated protein (VAP) (TC 9.B.17) family.</text>
</comment>
<dbReference type="PANTHER" id="PTHR10809:SF119">
    <property type="entry name" value="VESICLE-ASSOCIATED PROTEIN 1-2-RELATED"/>
    <property type="match status" value="1"/>
</dbReference>
<keyword evidence="2" id="KW-0520">NAD</keyword>
<evidence type="ECO:0000256" key="3">
    <source>
        <dbReference type="SAM" id="MobiDB-lite"/>
    </source>
</evidence>
<dbReference type="Araport" id="AT1G51270"/>
<feature type="region of interest" description="Disordered" evidence="3">
    <location>
        <begin position="297"/>
        <end position="322"/>
    </location>
</feature>
<keyword evidence="8" id="KW-1185">Reference proteome</keyword>
<reference evidence="7 8" key="1">
    <citation type="journal article" date="2000" name="Nature">
        <title>Sequence and analysis of chromosome 1 of the plant Arabidopsis thaliana.</title>
        <authorList>
            <person name="Theologis A."/>
            <person name="Ecker J.R."/>
            <person name="Palm C.J."/>
            <person name="Federspiel N.A."/>
            <person name="Kaul S."/>
            <person name="White O."/>
            <person name="Alonso J."/>
            <person name="Altafi H."/>
            <person name="Araujo R."/>
            <person name="Bowman C.L."/>
            <person name="Brooks S.Y."/>
            <person name="Buehler E."/>
            <person name="Chan A."/>
            <person name="Chao Q."/>
            <person name="Chen H."/>
            <person name="Cheuk R.F."/>
            <person name="Chin C.W."/>
            <person name="Chung M.K."/>
            <person name="Conn L."/>
            <person name="Conway A.B."/>
            <person name="Conway A.R."/>
            <person name="Creasy T.H."/>
            <person name="Dewar K."/>
            <person name="Dunn P."/>
            <person name="Etgu P."/>
            <person name="Feldblyum T.V."/>
            <person name="Feng J."/>
            <person name="Fong B."/>
            <person name="Fujii C.Y."/>
            <person name="Gill J.E."/>
            <person name="Goldsmith A.D."/>
            <person name="Haas B."/>
            <person name="Hansen N.F."/>
            <person name="Hughes B."/>
            <person name="Huizar L."/>
            <person name="Hunter J.L."/>
            <person name="Jenkins J."/>
            <person name="Johnson-Hopson C."/>
            <person name="Khan S."/>
            <person name="Khaykin E."/>
            <person name="Kim C.J."/>
            <person name="Koo H.L."/>
            <person name="Kremenetskaia I."/>
            <person name="Kurtz D.B."/>
            <person name="Kwan A."/>
            <person name="Lam B."/>
            <person name="Langin-Hooper S."/>
            <person name="Lee A."/>
            <person name="Lee J.M."/>
            <person name="Lenz C.A."/>
            <person name="Li J.H."/>
            <person name="Li Y."/>
            <person name="Lin X."/>
            <person name="Liu S.X."/>
            <person name="Liu Z.A."/>
            <person name="Luros J.S."/>
            <person name="Maiti R."/>
            <person name="Marziali A."/>
            <person name="Militscher J."/>
            <person name="Miranda M."/>
            <person name="Nguyen M."/>
            <person name="Nierman W.C."/>
            <person name="Osborne B.I."/>
            <person name="Pai G."/>
            <person name="Peterson J."/>
            <person name="Pham P.K."/>
            <person name="Rizzo M."/>
            <person name="Rooney T."/>
            <person name="Rowley D."/>
            <person name="Sakano H."/>
            <person name="Salzberg S.L."/>
            <person name="Schwartz J.R."/>
            <person name="Shinn P."/>
            <person name="Southwick A.M."/>
            <person name="Sun H."/>
            <person name="Tallon L.J."/>
            <person name="Tambunga G."/>
            <person name="Toriumi M.J."/>
            <person name="Town C.D."/>
            <person name="Utterback T."/>
            <person name="Van Aken S."/>
            <person name="Vaysberg M."/>
            <person name="Vysotskaia V.S."/>
            <person name="Walker M."/>
            <person name="Wu D."/>
            <person name="Yu G."/>
            <person name="Fraser C.M."/>
            <person name="Venter J.C."/>
            <person name="Davis R.W."/>
        </authorList>
    </citation>
    <scope>NUCLEOTIDE SEQUENCE [LARGE SCALE GENOMIC DNA]</scope>
    <source>
        <strain evidence="8">cv. Columbia</strain>
    </source>
</reference>
<dbReference type="AlphaFoldDB" id="F4I818"/>
<dbReference type="FunFam" id="3.40.50.10140:FF:000007">
    <property type="entry name" value="Disease resistance protein (TIR-NBS-LRR class)"/>
    <property type="match status" value="1"/>
</dbReference>
<keyword evidence="9" id="KW-1267">Proteomics identification</keyword>
<dbReference type="PANTHER" id="PTHR10809">
    <property type="entry name" value="VESICLE-ASSOCIATED MEMBRANE PROTEIN-ASSOCIATED PROTEIN"/>
    <property type="match status" value="1"/>
</dbReference>
<evidence type="ECO:0000259" key="5">
    <source>
        <dbReference type="PROSITE" id="PS50202"/>
    </source>
</evidence>
<dbReference type="GeneID" id="841550"/>
<dbReference type="ExpressionAtlas" id="F4I818">
    <property type="expression patterns" value="baseline and differential"/>
</dbReference>
<evidence type="ECO:0007829" key="9">
    <source>
        <dbReference type="PeptideAtlas" id="F4I818"/>
    </source>
</evidence>
<dbReference type="InterPro" id="IPR000535">
    <property type="entry name" value="MSP_dom"/>
</dbReference>
<evidence type="ECO:0000256" key="1">
    <source>
        <dbReference type="ARBA" id="ARBA00008932"/>
    </source>
</evidence>
<feature type="region of interest" description="Disordered" evidence="3">
    <location>
        <begin position="132"/>
        <end position="154"/>
    </location>
</feature>
<sequence length="637" mass="71930">MSTDELLTFDHVDIRFPIELNKQGSCSLNLTNKTDNYVAFKAQTTKPKMYCVKPSVGVVLPRSSCEVLVVMQALKEAPADRQCKDKLLFQCKVVEPGTMDKEVTSEMFSKEAGHRVEETIFKIIYVAPPQPQSPVQEGLEDGSSPSASVSDKGNASEVFVGPSVGIVDLIRMSDELLIIDPVDVQFPIELNKKVSCSLNLTNKTENYVAFKAKTTNAKKYYVRPNVGVVLPRSSCEVLVIMQALKEAPADMQCRDKLLFQCKVVEPETTAKDVTSEMFSKEAGHPAEETRLKVMYVTPPQPPSPVQEGTEEGSSPRASVSDNGNASEAFVDMLRSLLVPLFSNAASSTDDHGITLPQYQVFINFRGDELRNSFVGFLVKAMRLEKINVFTDEVELRGTNLNYLFRRIEESRVAVAIFSERYTESCWCLDELVKMKEQMEQGKLVVVPVFYRLNATACKRFMGAFGDNLRNLEWEYRSEPERIQKWKEALSSVFSNIGLTSDIRSNESKFVDSIVEEVKKVLIKIADNFFKDHLPWKFPRLTLTDGTTIYIKRSYFVGFLVQETANVSLDDHDLRDSPLVTNYVCFTTPINDLLKFHTLLISLSHKVSSKVHHSSLFFATMYLFEFESFTFIVWLSPT</sequence>
<feature type="domain" description="TIR" evidence="4">
    <location>
        <begin position="356"/>
        <end position="493"/>
    </location>
</feature>
<dbReference type="EMBL" id="CP002684">
    <property type="protein sequence ID" value="AEE32645.1"/>
    <property type="molecule type" value="Genomic_DNA"/>
</dbReference>
<dbReference type="SMART" id="SM00255">
    <property type="entry name" value="TIR"/>
    <property type="match status" value="1"/>
</dbReference>
<dbReference type="InterPro" id="IPR016763">
    <property type="entry name" value="VAP"/>
</dbReference>
<name>F4I818_ARATH</name>
<feature type="domain" description="MSP" evidence="5">
    <location>
        <begin position="176"/>
        <end position="296"/>
    </location>
</feature>
<dbReference type="SMR" id="F4I818"/>
<dbReference type="Pfam" id="PF01582">
    <property type="entry name" value="TIR"/>
    <property type="match status" value="1"/>
</dbReference>
<dbReference type="SUPFAM" id="SSF52200">
    <property type="entry name" value="Toll/Interleukin receptor TIR domain"/>
    <property type="match status" value="1"/>
</dbReference>
<dbReference type="InterPro" id="IPR013783">
    <property type="entry name" value="Ig-like_fold"/>
</dbReference>